<dbReference type="GO" id="GO:0003677">
    <property type="term" value="F:DNA binding"/>
    <property type="evidence" value="ECO:0007669"/>
    <property type="project" value="UniProtKB-KW"/>
</dbReference>
<proteinExistence type="predicted"/>
<evidence type="ECO:0000313" key="3">
    <source>
        <dbReference type="Proteomes" id="UP000253805"/>
    </source>
</evidence>
<dbReference type="AlphaFoldDB" id="A0A369P7F0"/>
<keyword evidence="1" id="KW-1133">Transmembrane helix</keyword>
<dbReference type="InterPro" id="IPR011664">
    <property type="entry name" value="Abi_system_AbiD/AbiF-like"/>
</dbReference>
<gene>
    <name evidence="2" type="ORF">C1850_01145</name>
</gene>
<dbReference type="RefSeq" id="WP_114548279.1">
    <property type="nucleotide sequence ID" value="NZ_PPUT01000001.1"/>
</dbReference>
<accession>A0A369P7F0</accession>
<feature type="transmembrane region" description="Helical" evidence="1">
    <location>
        <begin position="182"/>
        <end position="201"/>
    </location>
</feature>
<keyword evidence="2" id="KW-0238">DNA-binding</keyword>
<sequence length="336" mass="37918">MEETEKTYTAWGLDGGVHEVQGLKPMLTPEGQVELLKAKGVTFERCSEDQAIDALSRQGTFMHLVSCRRLFQKHAEGRDRGLYVKLDFADLLALNGLDARIRRAFLFAAQDVERFAKTAVITRISEDPAEDGYGIVADFMESQQGRYRGYIERDLSLRMSAEVEGDIYSGRIIAHYSEAMPVWAFLEVVTFGTLLAFYLFCSERWEDAAMREEHYILKGVKSVRNCCSHGSCILNGMDKSYESDYALSSLVYDWLNSNGIPNSKTRRAKLKNRRVQQLLETLVMFDRLGGAGLSATTEDALSSLKASLHEVCEEYGDQNGFVSYLRFLADLIDKTI</sequence>
<dbReference type="Pfam" id="PF07751">
    <property type="entry name" value="Abi_2"/>
    <property type="match status" value="1"/>
</dbReference>
<protein>
    <submittedName>
        <fullName evidence="2">DNA-binding protein</fullName>
    </submittedName>
</protein>
<comment type="caution">
    <text evidence="2">The sequence shown here is derived from an EMBL/GenBank/DDBJ whole genome shotgun (WGS) entry which is preliminary data.</text>
</comment>
<keyword evidence="1" id="KW-0812">Transmembrane</keyword>
<keyword evidence="1" id="KW-0472">Membrane</keyword>
<dbReference type="EMBL" id="PPUT01000001">
    <property type="protein sequence ID" value="RDC47079.1"/>
    <property type="molecule type" value="Genomic_DNA"/>
</dbReference>
<evidence type="ECO:0000256" key="1">
    <source>
        <dbReference type="SAM" id="Phobius"/>
    </source>
</evidence>
<name>A0A369P7F0_9ACTN</name>
<organism evidence="2 3">
    <name type="scientific">Adlercreutzia equolifaciens subsp. celatus</name>
    <dbReference type="NCBI Taxonomy" id="394340"/>
    <lineage>
        <taxon>Bacteria</taxon>
        <taxon>Bacillati</taxon>
        <taxon>Actinomycetota</taxon>
        <taxon>Coriobacteriia</taxon>
        <taxon>Eggerthellales</taxon>
        <taxon>Eggerthellaceae</taxon>
        <taxon>Adlercreutzia</taxon>
    </lineage>
</organism>
<reference evidence="2 3" key="1">
    <citation type="journal article" date="2018" name="Elife">
        <title>Discovery and characterization of a prevalent human gut bacterial enzyme sufficient for the inactivation of a family of plant toxins.</title>
        <authorList>
            <person name="Koppel N."/>
            <person name="Bisanz J.E."/>
            <person name="Pandelia M.E."/>
            <person name="Turnbaugh P.J."/>
            <person name="Balskus E.P."/>
        </authorList>
    </citation>
    <scope>NUCLEOTIDE SEQUENCE [LARGE SCALE GENOMIC DNA]</scope>
    <source>
        <strain evidence="2 3">OB21 GAM 11</strain>
    </source>
</reference>
<dbReference type="Proteomes" id="UP000253805">
    <property type="component" value="Unassembled WGS sequence"/>
</dbReference>
<evidence type="ECO:0000313" key="2">
    <source>
        <dbReference type="EMBL" id="RDC47079.1"/>
    </source>
</evidence>